<gene>
    <name evidence="2" type="ORF">Cgig2_028019</name>
</gene>
<feature type="domain" description="Zinc knuckle CX2CX4HX4C" evidence="1">
    <location>
        <begin position="116"/>
        <end position="144"/>
    </location>
</feature>
<evidence type="ECO:0000313" key="3">
    <source>
        <dbReference type="Proteomes" id="UP001153076"/>
    </source>
</evidence>
<dbReference type="InterPro" id="IPR025836">
    <property type="entry name" value="Zn_knuckle_CX2CX4HX4C"/>
</dbReference>
<name>A0A9Q1JPV8_9CARY</name>
<dbReference type="Pfam" id="PF14392">
    <property type="entry name" value="zf-CCHC_4"/>
    <property type="match status" value="1"/>
</dbReference>
<dbReference type="OrthoDB" id="1707487at2759"/>
<dbReference type="PANTHER" id="PTHR31286">
    <property type="entry name" value="GLYCINE-RICH CELL WALL STRUCTURAL PROTEIN 1.8-LIKE"/>
    <property type="match status" value="1"/>
</dbReference>
<dbReference type="EMBL" id="JAKOGI010000966">
    <property type="protein sequence ID" value="KAJ8428814.1"/>
    <property type="molecule type" value="Genomic_DNA"/>
</dbReference>
<dbReference type="Proteomes" id="UP001153076">
    <property type="component" value="Unassembled WGS sequence"/>
</dbReference>
<organism evidence="2 3">
    <name type="scientific">Carnegiea gigantea</name>
    <dbReference type="NCBI Taxonomy" id="171969"/>
    <lineage>
        <taxon>Eukaryota</taxon>
        <taxon>Viridiplantae</taxon>
        <taxon>Streptophyta</taxon>
        <taxon>Embryophyta</taxon>
        <taxon>Tracheophyta</taxon>
        <taxon>Spermatophyta</taxon>
        <taxon>Magnoliopsida</taxon>
        <taxon>eudicotyledons</taxon>
        <taxon>Gunneridae</taxon>
        <taxon>Pentapetalae</taxon>
        <taxon>Caryophyllales</taxon>
        <taxon>Cactineae</taxon>
        <taxon>Cactaceae</taxon>
        <taxon>Cactoideae</taxon>
        <taxon>Echinocereeae</taxon>
        <taxon>Carnegiea</taxon>
    </lineage>
</organism>
<sequence length="153" mass="17537">MCLARDVLREDKSTVLQGGPWIFDKQLILLAEVEESIAPSKVQFIHVNFWVRGYDILFGHTFKETARALAAHFGGLVEYREVDTLGWSRHMAFRVKVNIHEPLLRGAIASFGDAGAKWIPFKYERLPNFRYRCGRIGHVEDDCDRSKGEEDKG</sequence>
<keyword evidence="3" id="KW-1185">Reference proteome</keyword>
<protein>
    <recommendedName>
        <fullName evidence="1">Zinc knuckle CX2CX4HX4C domain-containing protein</fullName>
    </recommendedName>
</protein>
<dbReference type="InterPro" id="IPR040256">
    <property type="entry name" value="At4g02000-like"/>
</dbReference>
<proteinExistence type="predicted"/>
<evidence type="ECO:0000259" key="1">
    <source>
        <dbReference type="Pfam" id="PF14392"/>
    </source>
</evidence>
<comment type="caution">
    <text evidence="2">The sequence shown here is derived from an EMBL/GenBank/DDBJ whole genome shotgun (WGS) entry which is preliminary data.</text>
</comment>
<evidence type="ECO:0000313" key="2">
    <source>
        <dbReference type="EMBL" id="KAJ8428814.1"/>
    </source>
</evidence>
<dbReference type="PANTHER" id="PTHR31286:SF167">
    <property type="entry name" value="OS09G0268800 PROTEIN"/>
    <property type="match status" value="1"/>
</dbReference>
<dbReference type="AlphaFoldDB" id="A0A9Q1JPV8"/>
<accession>A0A9Q1JPV8</accession>
<reference evidence="2" key="1">
    <citation type="submission" date="2022-04" db="EMBL/GenBank/DDBJ databases">
        <title>Carnegiea gigantea Genome sequencing and assembly v2.</title>
        <authorList>
            <person name="Copetti D."/>
            <person name="Sanderson M.J."/>
            <person name="Burquez A."/>
            <person name="Wojciechowski M.F."/>
        </authorList>
    </citation>
    <scope>NUCLEOTIDE SEQUENCE</scope>
    <source>
        <strain evidence="2">SGP5-SGP5p</strain>
        <tissue evidence="2">Aerial part</tissue>
    </source>
</reference>